<dbReference type="Proteomes" id="UP000866496">
    <property type="component" value="Unassembled WGS sequence"/>
</dbReference>
<dbReference type="EMBL" id="DACWHX010000004">
    <property type="protein sequence ID" value="HAU1879363.1"/>
    <property type="molecule type" value="Genomic_DNA"/>
</dbReference>
<accession>A0AAN5PGD0</accession>
<comment type="caution">
    <text evidence="1">The sequence shown here is derived from an EMBL/GenBank/DDBJ whole genome shotgun (WGS) entry which is preliminary data.</text>
</comment>
<reference evidence="1" key="1">
    <citation type="journal article" date="2018" name="Genome Biol.">
        <title>SKESA: strategic k-mer extension for scrupulous assemblies.</title>
        <authorList>
            <person name="Souvorov A."/>
            <person name="Agarwala R."/>
            <person name="Lipman D.J."/>
        </authorList>
    </citation>
    <scope>NUCLEOTIDE SEQUENCE</scope>
    <source>
        <strain evidence="1">AZ00058701</strain>
    </source>
</reference>
<name>A0AAN5PGD0_LEGPN</name>
<gene>
    <name evidence="1" type="ORF">JBJ86_03720</name>
</gene>
<dbReference type="RefSeq" id="WP_077338794.1">
    <property type="nucleotide sequence ID" value="NZ_CP169562.1"/>
</dbReference>
<organism evidence="1 2">
    <name type="scientific">Legionella pneumophila</name>
    <dbReference type="NCBI Taxonomy" id="446"/>
    <lineage>
        <taxon>Bacteria</taxon>
        <taxon>Pseudomonadati</taxon>
        <taxon>Pseudomonadota</taxon>
        <taxon>Gammaproteobacteria</taxon>
        <taxon>Legionellales</taxon>
        <taxon>Legionellaceae</taxon>
        <taxon>Legionella</taxon>
    </lineage>
</organism>
<evidence type="ECO:0000313" key="2">
    <source>
        <dbReference type="Proteomes" id="UP000866496"/>
    </source>
</evidence>
<reference evidence="1" key="2">
    <citation type="submission" date="2019-10" db="EMBL/GenBank/DDBJ databases">
        <authorList>
            <consortium name="NCBI Pathogen Detection Project"/>
        </authorList>
    </citation>
    <scope>NUCLEOTIDE SEQUENCE</scope>
    <source>
        <strain evidence="1">AZ00058701</strain>
    </source>
</reference>
<dbReference type="AlphaFoldDB" id="A0AAN5PGD0"/>
<evidence type="ECO:0000313" key="1">
    <source>
        <dbReference type="EMBL" id="HAU1879363.1"/>
    </source>
</evidence>
<proteinExistence type="predicted"/>
<protein>
    <submittedName>
        <fullName evidence="1">DUF1016 domain-containing protein</fullName>
    </submittedName>
</protein>
<sequence>MLKFSRIFPNREIVSTLSKQLSWSHFVMIWVLM</sequence>